<evidence type="ECO:0000259" key="8">
    <source>
        <dbReference type="Pfam" id="PF13632"/>
    </source>
</evidence>
<evidence type="ECO:0000256" key="2">
    <source>
        <dbReference type="ARBA" id="ARBA00022676"/>
    </source>
</evidence>
<organism evidence="9 10">
    <name type="scientific">Pegethrix bostrychoides GSE-TBD4-15B</name>
    <dbReference type="NCBI Taxonomy" id="2839662"/>
    <lineage>
        <taxon>Bacteria</taxon>
        <taxon>Bacillati</taxon>
        <taxon>Cyanobacteriota</taxon>
        <taxon>Cyanophyceae</taxon>
        <taxon>Oculatellales</taxon>
        <taxon>Oculatellaceae</taxon>
        <taxon>Pegethrix</taxon>
    </lineage>
</organism>
<dbReference type="Proteomes" id="UP000707356">
    <property type="component" value="Unassembled WGS sequence"/>
</dbReference>
<keyword evidence="3 9" id="KW-0808">Transferase</keyword>
<feature type="transmembrane region" description="Helical" evidence="7">
    <location>
        <begin position="21"/>
        <end position="42"/>
    </location>
</feature>
<reference evidence="9" key="1">
    <citation type="submission" date="2021-05" db="EMBL/GenBank/DDBJ databases">
        <authorList>
            <person name="Pietrasiak N."/>
            <person name="Ward R."/>
            <person name="Stajich J.E."/>
            <person name="Kurbessoian T."/>
        </authorList>
    </citation>
    <scope>NUCLEOTIDE SEQUENCE</scope>
    <source>
        <strain evidence="9">GSE-TBD4-15B</strain>
    </source>
</reference>
<dbReference type="Gene3D" id="3.90.550.10">
    <property type="entry name" value="Spore Coat Polysaccharide Biosynthesis Protein SpsA, Chain A"/>
    <property type="match status" value="1"/>
</dbReference>
<feature type="transmembrane region" description="Helical" evidence="7">
    <location>
        <begin position="497"/>
        <end position="518"/>
    </location>
</feature>
<proteinExistence type="predicted"/>
<dbReference type="PRINTS" id="PR01439">
    <property type="entry name" value="CELLSNTHASEA"/>
</dbReference>
<sequence length="756" mass="84648">MIHLGYRSSILRRWSMSLPRLATFVIFGTVAFSGLVVAAWFARQGTISTIFQQLNQLQESPPMWIEAPMQVGQYLLVWTVALMLGLIAITKVSPRPRAWSRTLVVGMLLILTLRYLLWRSLSTLNLSTPLNGVFSLGLFLMELLLLSGGIIQLCLLLRANDRRPEADRLANDVLSGSFRPTVDILIPTYNEPIFILRRTIIGCQALDYAAKQIFLLDDTRRPEVEALAAELGCEYRTRPDNRHAKAGNLNHAIGQTSGELIVIFDADFVPTRNFLTRTVGFFQDPQVALLQTPQSFYNPDPIARNLGLENTLTPDEEVFYRQIQPIRDGVGGVICAGTSFVVRRSALTAAGCFVTESLSEDYFTGIRLAAKGYRVLYLNEKLSAGLAADNIAVQALQRTRWAQGTLQAFFIKSNPLTIPGLNLLQRLAHLEGLLHWFTSLARVGLLFMPLAYAFLHVIPIRATGEEILYFFIPFYLAQITTFAWLNSHSRSAVLSDIYSLVLAFPLAVTVIKVMLNPFGKGFKVTPKGGVSDHFSFNWQLAFPLIAMFMVTAISLWTNLGTYLMMGTWQVSMPVELAEQLKGIGLGWLWSAYNLLMLSIALLILVDVPRSSPYEWYNLRRVARLQVGSQTLWGFTTAISEEGVEISLTQSDALAIDEIDHDLAQVELMEERLLLQGGVTQIDQTGEFPTVRLLFESLSLDQQRCLVELLYCRPGQWKSRCSPGEFESLGLLLKILLKPQFLSSHSTQLRTVSVGQR</sequence>
<protein>
    <submittedName>
        <fullName evidence="9">Glycosyltransferase</fullName>
        <ecNumber evidence="9">2.4.-.-</ecNumber>
    </submittedName>
</protein>
<feature type="transmembrane region" description="Helical" evidence="7">
    <location>
        <begin position="133"/>
        <end position="157"/>
    </location>
</feature>
<dbReference type="InterPro" id="IPR003919">
    <property type="entry name" value="Cell_synth_A"/>
</dbReference>
<feature type="transmembrane region" description="Helical" evidence="7">
    <location>
        <begin position="71"/>
        <end position="90"/>
    </location>
</feature>
<dbReference type="GO" id="GO:0006011">
    <property type="term" value="P:UDP-alpha-D-glucose metabolic process"/>
    <property type="evidence" value="ECO:0007669"/>
    <property type="project" value="InterPro"/>
</dbReference>
<accession>A0A951PGR3</accession>
<dbReference type="EMBL" id="JAHHHV010000087">
    <property type="protein sequence ID" value="MBW4468309.1"/>
    <property type="molecule type" value="Genomic_DNA"/>
</dbReference>
<evidence type="ECO:0000256" key="3">
    <source>
        <dbReference type="ARBA" id="ARBA00022679"/>
    </source>
</evidence>
<dbReference type="PANTHER" id="PTHR43867">
    <property type="entry name" value="CELLULOSE SYNTHASE CATALYTIC SUBUNIT A [UDP-FORMING]"/>
    <property type="match status" value="1"/>
</dbReference>
<feature type="transmembrane region" description="Helical" evidence="7">
    <location>
        <begin position="585"/>
        <end position="605"/>
    </location>
</feature>
<reference evidence="9" key="2">
    <citation type="journal article" date="2022" name="Microbiol. Resour. Announc.">
        <title>Metagenome Sequencing to Explore Phylogenomics of Terrestrial Cyanobacteria.</title>
        <authorList>
            <person name="Ward R.D."/>
            <person name="Stajich J.E."/>
            <person name="Johansen J.R."/>
            <person name="Huntemann M."/>
            <person name="Clum A."/>
            <person name="Foster B."/>
            <person name="Foster B."/>
            <person name="Roux S."/>
            <person name="Palaniappan K."/>
            <person name="Varghese N."/>
            <person name="Mukherjee S."/>
            <person name="Reddy T.B.K."/>
            <person name="Daum C."/>
            <person name="Copeland A."/>
            <person name="Chen I.A."/>
            <person name="Ivanova N.N."/>
            <person name="Kyrpides N.C."/>
            <person name="Shapiro N."/>
            <person name="Eloe-Fadrosh E.A."/>
            <person name="Pietrasiak N."/>
        </authorList>
    </citation>
    <scope>NUCLEOTIDE SEQUENCE</scope>
    <source>
        <strain evidence="9">GSE-TBD4-15B</strain>
    </source>
</reference>
<dbReference type="InterPro" id="IPR029044">
    <property type="entry name" value="Nucleotide-diphossugar_trans"/>
</dbReference>
<evidence type="ECO:0000256" key="6">
    <source>
        <dbReference type="ARBA" id="ARBA00023136"/>
    </source>
</evidence>
<keyword evidence="5 7" id="KW-1133">Transmembrane helix</keyword>
<dbReference type="GO" id="GO:0005886">
    <property type="term" value="C:plasma membrane"/>
    <property type="evidence" value="ECO:0007669"/>
    <property type="project" value="TreeGrafter"/>
</dbReference>
<evidence type="ECO:0000313" key="10">
    <source>
        <dbReference type="Proteomes" id="UP000707356"/>
    </source>
</evidence>
<evidence type="ECO:0000256" key="1">
    <source>
        <dbReference type="ARBA" id="ARBA00004141"/>
    </source>
</evidence>
<evidence type="ECO:0000256" key="5">
    <source>
        <dbReference type="ARBA" id="ARBA00022989"/>
    </source>
</evidence>
<evidence type="ECO:0000256" key="7">
    <source>
        <dbReference type="SAM" id="Phobius"/>
    </source>
</evidence>
<feature type="transmembrane region" description="Helical" evidence="7">
    <location>
        <begin position="538"/>
        <end position="564"/>
    </location>
</feature>
<feature type="transmembrane region" description="Helical" evidence="7">
    <location>
        <begin position="433"/>
        <end position="455"/>
    </location>
</feature>
<dbReference type="GO" id="GO:0035438">
    <property type="term" value="F:cyclic-di-GMP binding"/>
    <property type="evidence" value="ECO:0007669"/>
    <property type="project" value="InterPro"/>
</dbReference>
<comment type="subcellular location">
    <subcellularLocation>
        <location evidence="1">Membrane</location>
        <topology evidence="1">Multi-pass membrane protein</topology>
    </subcellularLocation>
</comment>
<dbReference type="AlphaFoldDB" id="A0A951PGR3"/>
<dbReference type="InterPro" id="IPR001173">
    <property type="entry name" value="Glyco_trans_2-like"/>
</dbReference>
<dbReference type="CDD" id="cd06421">
    <property type="entry name" value="CESA_CelA_like"/>
    <property type="match status" value="1"/>
</dbReference>
<feature type="transmembrane region" description="Helical" evidence="7">
    <location>
        <begin position="467"/>
        <end position="485"/>
    </location>
</feature>
<dbReference type="Pfam" id="PF13632">
    <property type="entry name" value="Glyco_trans_2_3"/>
    <property type="match status" value="1"/>
</dbReference>
<evidence type="ECO:0000313" key="9">
    <source>
        <dbReference type="EMBL" id="MBW4468309.1"/>
    </source>
</evidence>
<gene>
    <name evidence="9" type="ORF">KME07_23015</name>
</gene>
<dbReference type="InterPro" id="IPR050321">
    <property type="entry name" value="Glycosyltr_2/OpgH_subfam"/>
</dbReference>
<keyword evidence="2 9" id="KW-0328">Glycosyltransferase</keyword>
<dbReference type="EC" id="2.4.-.-" evidence="9"/>
<keyword evidence="4 7" id="KW-0812">Transmembrane</keyword>
<keyword evidence="6 7" id="KW-0472">Membrane</keyword>
<feature type="domain" description="Glycosyltransferase 2-like" evidence="8">
    <location>
        <begin position="260"/>
        <end position="475"/>
    </location>
</feature>
<feature type="transmembrane region" description="Helical" evidence="7">
    <location>
        <begin position="102"/>
        <end position="121"/>
    </location>
</feature>
<dbReference type="GO" id="GO:0016759">
    <property type="term" value="F:cellulose synthase activity"/>
    <property type="evidence" value="ECO:0007669"/>
    <property type="project" value="InterPro"/>
</dbReference>
<dbReference type="PANTHER" id="PTHR43867:SF2">
    <property type="entry name" value="CELLULOSE SYNTHASE CATALYTIC SUBUNIT A [UDP-FORMING]"/>
    <property type="match status" value="1"/>
</dbReference>
<comment type="caution">
    <text evidence="9">The sequence shown here is derived from an EMBL/GenBank/DDBJ whole genome shotgun (WGS) entry which is preliminary data.</text>
</comment>
<dbReference type="SUPFAM" id="SSF53448">
    <property type="entry name" value="Nucleotide-diphospho-sugar transferases"/>
    <property type="match status" value="1"/>
</dbReference>
<name>A0A951PGR3_9CYAN</name>
<evidence type="ECO:0000256" key="4">
    <source>
        <dbReference type="ARBA" id="ARBA00022692"/>
    </source>
</evidence>